<sequence length="180" mass="20160">MFDSGYNEKRGFDWGVFIAGVISVVLSIFLFANPGKGLQGLVIVLAVLLIMQGSAWISMYAGFHGIFGLSWTTLLSGIFDILIGIFFLWDNKVGAYTIAILVAIWFIVDSVIGIVFAWHLRFFETGWYFFFNLLLNILGLVVGVMLLLRPVIAVMSTVYLIAIYLMIFGINEIALAFMHR</sequence>
<feature type="transmembrane region" description="Helical" evidence="1">
    <location>
        <begin position="12"/>
        <end position="32"/>
    </location>
</feature>
<comment type="caution">
    <text evidence="2">The sequence shown here is derived from an EMBL/GenBank/DDBJ whole genome shotgun (WGS) entry which is preliminary data.</text>
</comment>
<feature type="transmembrane region" description="Helical" evidence="1">
    <location>
        <begin position="95"/>
        <end position="120"/>
    </location>
</feature>
<dbReference type="InterPro" id="IPR052712">
    <property type="entry name" value="Acid_resist_chaperone_HdeD"/>
</dbReference>
<evidence type="ECO:0000256" key="1">
    <source>
        <dbReference type="SAM" id="Phobius"/>
    </source>
</evidence>
<protein>
    <recommendedName>
        <fullName evidence="4">DUF308 domain-containing protein</fullName>
    </recommendedName>
</protein>
<dbReference type="AlphaFoldDB" id="A0A4Q7DWJ3"/>
<feature type="transmembrane region" description="Helical" evidence="1">
    <location>
        <begin position="158"/>
        <end position="178"/>
    </location>
</feature>
<dbReference type="RefSeq" id="WP_130137303.1">
    <property type="nucleotide sequence ID" value="NZ_BNHR01000007.1"/>
</dbReference>
<dbReference type="Proteomes" id="UP000292818">
    <property type="component" value="Unassembled WGS sequence"/>
</dbReference>
<dbReference type="InterPro" id="IPR005325">
    <property type="entry name" value="DUF308_memb"/>
</dbReference>
<dbReference type="Pfam" id="PF03729">
    <property type="entry name" value="DUF308"/>
    <property type="match status" value="2"/>
</dbReference>
<dbReference type="EMBL" id="SETJ01000020">
    <property type="protein sequence ID" value="RZM17031.1"/>
    <property type="molecule type" value="Genomic_DNA"/>
</dbReference>
<keyword evidence="1" id="KW-0812">Transmembrane</keyword>
<keyword evidence="1" id="KW-1133">Transmembrane helix</keyword>
<name>A0A4Q7DWJ3_9LACO</name>
<dbReference type="PANTHER" id="PTHR34989">
    <property type="entry name" value="PROTEIN HDED"/>
    <property type="match status" value="1"/>
</dbReference>
<evidence type="ECO:0000313" key="3">
    <source>
        <dbReference type="Proteomes" id="UP000292818"/>
    </source>
</evidence>
<feature type="transmembrane region" description="Helical" evidence="1">
    <location>
        <begin position="38"/>
        <end position="57"/>
    </location>
</feature>
<gene>
    <name evidence="2" type="ORF">LDELB18P1_0534</name>
</gene>
<accession>A0A4Q7DWJ3</accession>
<organism evidence="2 3">
    <name type="scientific">Lactobacillus delbrueckii</name>
    <dbReference type="NCBI Taxonomy" id="1584"/>
    <lineage>
        <taxon>Bacteria</taxon>
        <taxon>Bacillati</taxon>
        <taxon>Bacillota</taxon>
        <taxon>Bacilli</taxon>
        <taxon>Lactobacillales</taxon>
        <taxon>Lactobacillaceae</taxon>
        <taxon>Lactobacillus</taxon>
    </lineage>
</organism>
<proteinExistence type="predicted"/>
<dbReference type="PANTHER" id="PTHR34989:SF1">
    <property type="entry name" value="PROTEIN HDED"/>
    <property type="match status" value="1"/>
</dbReference>
<evidence type="ECO:0008006" key="4">
    <source>
        <dbReference type="Google" id="ProtNLM"/>
    </source>
</evidence>
<dbReference type="GO" id="GO:0005886">
    <property type="term" value="C:plasma membrane"/>
    <property type="evidence" value="ECO:0007669"/>
    <property type="project" value="TreeGrafter"/>
</dbReference>
<evidence type="ECO:0000313" key="2">
    <source>
        <dbReference type="EMBL" id="RZM17031.1"/>
    </source>
</evidence>
<feature type="transmembrane region" description="Helical" evidence="1">
    <location>
        <begin position="127"/>
        <end position="152"/>
    </location>
</feature>
<feature type="transmembrane region" description="Helical" evidence="1">
    <location>
        <begin position="69"/>
        <end position="89"/>
    </location>
</feature>
<reference evidence="2 3" key="1">
    <citation type="submission" date="2019-01" db="EMBL/GenBank/DDBJ databases">
        <title>Colonization of the human gut by bovine bacteria present in Parmesan cheese.</title>
        <authorList>
            <person name="Lugli G.A."/>
            <person name="Milani C."/>
        </authorList>
    </citation>
    <scope>NUCLEOTIDE SEQUENCE [LARGE SCALE GENOMIC DNA]</scope>
    <source>
        <strain evidence="2 3">LDELB18P1</strain>
    </source>
</reference>
<keyword evidence="1" id="KW-0472">Membrane</keyword>